<comment type="caution">
    <text evidence="6">The sequence shown here is derived from an EMBL/GenBank/DDBJ whole genome shotgun (WGS) entry which is preliminary data.</text>
</comment>
<evidence type="ECO:0000256" key="1">
    <source>
        <dbReference type="ARBA" id="ARBA00010617"/>
    </source>
</evidence>
<dbReference type="GO" id="GO:0020037">
    <property type="term" value="F:heme binding"/>
    <property type="evidence" value="ECO:0007669"/>
    <property type="project" value="InterPro"/>
</dbReference>
<dbReference type="Proteomes" id="UP000469558">
    <property type="component" value="Unassembled WGS sequence"/>
</dbReference>
<keyword evidence="5" id="KW-0472">Membrane</keyword>
<evidence type="ECO:0000313" key="6">
    <source>
        <dbReference type="EMBL" id="TVY85121.1"/>
    </source>
</evidence>
<dbReference type="AlphaFoldDB" id="A0A8T9CI46"/>
<keyword evidence="3" id="KW-0560">Oxidoreductase</keyword>
<keyword evidence="5" id="KW-1133">Transmembrane helix</keyword>
<dbReference type="GO" id="GO:0005506">
    <property type="term" value="F:iron ion binding"/>
    <property type="evidence" value="ECO:0007669"/>
    <property type="project" value="InterPro"/>
</dbReference>
<dbReference type="SUPFAM" id="SSF48264">
    <property type="entry name" value="Cytochrome P450"/>
    <property type="match status" value="1"/>
</dbReference>
<dbReference type="PANTHER" id="PTHR46300">
    <property type="entry name" value="P450, PUTATIVE (EUROFUNG)-RELATED-RELATED"/>
    <property type="match status" value="1"/>
</dbReference>
<evidence type="ECO:0000313" key="7">
    <source>
        <dbReference type="Proteomes" id="UP000469558"/>
    </source>
</evidence>
<reference evidence="6 7" key="1">
    <citation type="submission" date="2018-05" db="EMBL/GenBank/DDBJ databases">
        <title>Genome sequencing and assembly of the regulated plant pathogen Lachnellula willkommii and related sister species for the development of diagnostic species identification markers.</title>
        <authorList>
            <person name="Giroux E."/>
            <person name="Bilodeau G."/>
        </authorList>
    </citation>
    <scope>NUCLEOTIDE SEQUENCE [LARGE SCALE GENOMIC DNA]</scope>
    <source>
        <strain evidence="6 7">CBS 268.59</strain>
    </source>
</reference>
<proteinExistence type="inferred from homology"/>
<dbReference type="OrthoDB" id="1103324at2759"/>
<gene>
    <name evidence="6" type="primary">ftmP450-2</name>
    <name evidence="6" type="ORF">LSUE1_G000435</name>
</gene>
<dbReference type="Gene3D" id="1.10.630.10">
    <property type="entry name" value="Cytochrome P450"/>
    <property type="match status" value="1"/>
</dbReference>
<keyword evidence="7" id="KW-1185">Reference proteome</keyword>
<dbReference type="InterPro" id="IPR001128">
    <property type="entry name" value="Cyt_P450"/>
</dbReference>
<feature type="transmembrane region" description="Helical" evidence="5">
    <location>
        <begin position="6"/>
        <end position="23"/>
    </location>
</feature>
<keyword evidence="4" id="KW-0408">Iron</keyword>
<evidence type="ECO:0000256" key="5">
    <source>
        <dbReference type="SAM" id="Phobius"/>
    </source>
</evidence>
<dbReference type="Pfam" id="PF00067">
    <property type="entry name" value="p450"/>
    <property type="match status" value="1"/>
</dbReference>
<organism evidence="6 7">
    <name type="scientific">Lachnellula suecica</name>
    <dbReference type="NCBI Taxonomy" id="602035"/>
    <lineage>
        <taxon>Eukaryota</taxon>
        <taxon>Fungi</taxon>
        <taxon>Dikarya</taxon>
        <taxon>Ascomycota</taxon>
        <taxon>Pezizomycotina</taxon>
        <taxon>Leotiomycetes</taxon>
        <taxon>Helotiales</taxon>
        <taxon>Lachnaceae</taxon>
        <taxon>Lachnellula</taxon>
    </lineage>
</organism>
<name>A0A8T9CI46_9HELO</name>
<dbReference type="GO" id="GO:0004497">
    <property type="term" value="F:monooxygenase activity"/>
    <property type="evidence" value="ECO:0007669"/>
    <property type="project" value="InterPro"/>
</dbReference>
<sequence length="133" mass="14935">MATPVVLLSVIVFLVTIALKIWVKNKKVLPPGTRPLPGPKGLPFIGRVHDVPSEATWLKFWDWAKEYGPIYQMEIFGSVHVWISTEQVANDLLSKRGSIYSDRPVIPNLPDNRTSGDYLPLLGRNGLCQAKKR</sequence>
<keyword evidence="5" id="KW-0812">Transmembrane</keyword>
<protein>
    <submittedName>
        <fullName evidence="6">Fumitremorgin C synthase</fullName>
    </submittedName>
</protein>
<dbReference type="GO" id="GO:0016705">
    <property type="term" value="F:oxidoreductase activity, acting on paired donors, with incorporation or reduction of molecular oxygen"/>
    <property type="evidence" value="ECO:0007669"/>
    <property type="project" value="InterPro"/>
</dbReference>
<evidence type="ECO:0000256" key="4">
    <source>
        <dbReference type="ARBA" id="ARBA00023004"/>
    </source>
</evidence>
<evidence type="ECO:0000256" key="2">
    <source>
        <dbReference type="ARBA" id="ARBA00022723"/>
    </source>
</evidence>
<dbReference type="PANTHER" id="PTHR46300:SF8">
    <property type="entry name" value="CYTOCHROME P450 2E1"/>
    <property type="match status" value="1"/>
</dbReference>
<comment type="similarity">
    <text evidence="1">Belongs to the cytochrome P450 family.</text>
</comment>
<dbReference type="InterPro" id="IPR050364">
    <property type="entry name" value="Cytochrome_P450_fung"/>
</dbReference>
<keyword evidence="2" id="KW-0479">Metal-binding</keyword>
<evidence type="ECO:0000256" key="3">
    <source>
        <dbReference type="ARBA" id="ARBA00023002"/>
    </source>
</evidence>
<accession>A0A8T9CI46</accession>
<dbReference type="EMBL" id="QGMK01000029">
    <property type="protein sequence ID" value="TVY85121.1"/>
    <property type="molecule type" value="Genomic_DNA"/>
</dbReference>
<dbReference type="InterPro" id="IPR036396">
    <property type="entry name" value="Cyt_P450_sf"/>
</dbReference>